<dbReference type="GO" id="GO:0016747">
    <property type="term" value="F:acyltransferase activity, transferring groups other than amino-acyl groups"/>
    <property type="evidence" value="ECO:0007669"/>
    <property type="project" value="InterPro"/>
</dbReference>
<dbReference type="InterPro" id="IPR016181">
    <property type="entry name" value="Acyl_CoA_acyltransferase"/>
</dbReference>
<dbReference type="KEGG" id="spoa:EQM13_13590"/>
<dbReference type="SUPFAM" id="SSF55729">
    <property type="entry name" value="Acyl-CoA N-acyltransferases (Nat)"/>
    <property type="match status" value="1"/>
</dbReference>
<dbReference type="Proteomes" id="UP000287969">
    <property type="component" value="Chromosome"/>
</dbReference>
<name>A0A410QF48_9FIRM</name>
<feature type="domain" description="N-acetyltransferase" evidence="1">
    <location>
        <begin position="51"/>
        <end position="192"/>
    </location>
</feature>
<evidence type="ECO:0000313" key="2">
    <source>
        <dbReference type="EMBL" id="QAT62524.1"/>
    </source>
</evidence>
<dbReference type="InterPro" id="IPR000182">
    <property type="entry name" value="GNAT_dom"/>
</dbReference>
<dbReference type="PROSITE" id="PS51186">
    <property type="entry name" value="GNAT"/>
    <property type="match status" value="1"/>
</dbReference>
<dbReference type="RefSeq" id="WP_128752979.1">
    <property type="nucleotide sequence ID" value="NZ_CP035282.1"/>
</dbReference>
<dbReference type="AlphaFoldDB" id="A0A410QF48"/>
<evidence type="ECO:0000259" key="1">
    <source>
        <dbReference type="PROSITE" id="PS51186"/>
    </source>
</evidence>
<keyword evidence="3" id="KW-1185">Reference proteome</keyword>
<keyword evidence="2" id="KW-0808">Transferase</keyword>
<dbReference type="CDD" id="cd04301">
    <property type="entry name" value="NAT_SF"/>
    <property type="match status" value="1"/>
</dbReference>
<accession>A0A410QF48</accession>
<dbReference type="Gene3D" id="3.40.630.30">
    <property type="match status" value="1"/>
</dbReference>
<dbReference type="Pfam" id="PF08445">
    <property type="entry name" value="FR47"/>
    <property type="match status" value="1"/>
</dbReference>
<sequence length="192" mass="22397">MKKRKFEFLLGMNRIVRPLYEGLKDYKEIEEYSEGSYFINKNFKPFILNDLNFRDIRGVDSKDVVDFVLNARINGFNQIQTRESIKNTLIQREEEEDFIIGERNGKIVAQACIQTYTPKINQIGGVYTVQDERNKGYCKAIVSEICRRIVERGKLPTLSVVKNNLPAVKAYTSLGFKNYDDYLLVRYKQSVI</sequence>
<reference evidence="3" key="1">
    <citation type="submission" date="2019-01" db="EMBL/GenBank/DDBJ databases">
        <title>Draft genomes of a novel of Sporanaerobacter strains.</title>
        <authorList>
            <person name="Ma S."/>
        </authorList>
    </citation>
    <scope>NUCLEOTIDE SEQUENCE [LARGE SCALE GENOMIC DNA]</scope>
    <source>
        <strain evidence="3">NJN-17</strain>
    </source>
</reference>
<organism evidence="2 3">
    <name type="scientific">Acidilutibacter cellobiosedens</name>
    <dbReference type="NCBI Taxonomy" id="2507161"/>
    <lineage>
        <taxon>Bacteria</taxon>
        <taxon>Bacillati</taxon>
        <taxon>Bacillota</taxon>
        <taxon>Tissierellia</taxon>
        <taxon>Tissierellales</taxon>
        <taxon>Acidilutibacteraceae</taxon>
        <taxon>Acidilutibacter</taxon>
    </lineage>
</organism>
<gene>
    <name evidence="2" type="ORF">EQM13_13590</name>
</gene>
<dbReference type="InterPro" id="IPR013653">
    <property type="entry name" value="GCN5-like_dom"/>
</dbReference>
<evidence type="ECO:0000313" key="3">
    <source>
        <dbReference type="Proteomes" id="UP000287969"/>
    </source>
</evidence>
<proteinExistence type="predicted"/>
<dbReference type="EMBL" id="CP035282">
    <property type="protein sequence ID" value="QAT62524.1"/>
    <property type="molecule type" value="Genomic_DNA"/>
</dbReference>
<protein>
    <submittedName>
        <fullName evidence="2">GNAT family N-acetyltransferase</fullName>
    </submittedName>
</protein>
<dbReference type="OrthoDB" id="248489at2"/>